<protein>
    <submittedName>
        <fullName evidence="2">Uncharacterized protein DUF4177</fullName>
    </submittedName>
</protein>
<proteinExistence type="predicted"/>
<dbReference type="AlphaFoldDB" id="A0A2T5BQS9"/>
<dbReference type="OrthoDB" id="7658888at2"/>
<accession>A0A2T5BQS9</accession>
<keyword evidence="3" id="KW-1185">Reference proteome</keyword>
<comment type="caution">
    <text evidence="2">The sequence shown here is derived from an EMBL/GenBank/DDBJ whole genome shotgun (WGS) entry which is preliminary data.</text>
</comment>
<name>A0A2T5BQS9_9RHOB</name>
<gene>
    <name evidence="2" type="ORF">C8N32_11261</name>
</gene>
<feature type="region of interest" description="Disordered" evidence="1">
    <location>
        <begin position="76"/>
        <end position="102"/>
    </location>
</feature>
<reference evidence="2 3" key="1">
    <citation type="submission" date="2018-04" db="EMBL/GenBank/DDBJ databases">
        <title>Genomic Encyclopedia of Archaeal and Bacterial Type Strains, Phase II (KMG-II): from individual species to whole genera.</title>
        <authorList>
            <person name="Goeker M."/>
        </authorList>
    </citation>
    <scope>NUCLEOTIDE SEQUENCE [LARGE SCALE GENOMIC DNA]</scope>
    <source>
        <strain evidence="2 3">DSM 18064</strain>
    </source>
</reference>
<evidence type="ECO:0000313" key="2">
    <source>
        <dbReference type="EMBL" id="PTN01551.1"/>
    </source>
</evidence>
<evidence type="ECO:0000256" key="1">
    <source>
        <dbReference type="SAM" id="MobiDB-lite"/>
    </source>
</evidence>
<dbReference type="RefSeq" id="WP_107892949.1">
    <property type="nucleotide sequence ID" value="NZ_NHSI01000048.1"/>
</dbReference>
<dbReference type="EMBL" id="QAAA01000012">
    <property type="protein sequence ID" value="PTN01551.1"/>
    <property type="molecule type" value="Genomic_DNA"/>
</dbReference>
<evidence type="ECO:0000313" key="3">
    <source>
        <dbReference type="Proteomes" id="UP000243859"/>
    </source>
</evidence>
<dbReference type="Proteomes" id="UP000243859">
    <property type="component" value="Unassembled WGS sequence"/>
</dbReference>
<organism evidence="2 3">
    <name type="scientific">Rhodovulum imhoffii</name>
    <dbReference type="NCBI Taxonomy" id="365340"/>
    <lineage>
        <taxon>Bacteria</taxon>
        <taxon>Pseudomonadati</taxon>
        <taxon>Pseudomonadota</taxon>
        <taxon>Alphaproteobacteria</taxon>
        <taxon>Rhodobacterales</taxon>
        <taxon>Paracoccaceae</taxon>
        <taxon>Rhodovulum</taxon>
    </lineage>
</organism>
<sequence>MKYEYKVIPAPARAEGKRGQRRGEDRFSQTLGDVMNVQARQGWEYQRAETLPCEERHGLRGRSTVTYTVLVFRRPHIGNDPASPAPKPVFASRSLNGPEDIT</sequence>